<sequence>MTKFKTLSQSELQNTNGGSILIPVPVIWSKKIAEWLIKTLK</sequence>
<reference evidence="1 4" key="1">
    <citation type="submission" date="2016-02" db="EMBL/GenBank/DDBJ databases">
        <authorList>
            <consortium name="Pathogen Informatics"/>
        </authorList>
    </citation>
    <scope>NUCLEOTIDE SEQUENCE [LARGE SCALE GENOMIC DNA]</scope>
    <source>
        <strain evidence="1 4">SS975</strain>
    </source>
</reference>
<organism evidence="2 6">
    <name type="scientific">Streptococcus suis</name>
    <dbReference type="NCBI Taxonomy" id="1307"/>
    <lineage>
        <taxon>Bacteria</taxon>
        <taxon>Bacillati</taxon>
        <taxon>Bacillota</taxon>
        <taxon>Bacilli</taxon>
        <taxon>Lactobacillales</taxon>
        <taxon>Streptococcaceae</taxon>
        <taxon>Streptococcus</taxon>
    </lineage>
</organism>
<reference evidence="2" key="4">
    <citation type="submission" date="2022-07" db="EMBL/GenBank/DDBJ databases">
        <title>Whole Genome Sequencing of Streptococcus suis.</title>
        <authorList>
            <person name="Dai X."/>
            <person name="Huang J."/>
            <person name="Wang L."/>
        </authorList>
    </citation>
    <scope>NUCLEOTIDE SEQUENCE</scope>
    <source>
        <strain evidence="2">SFB2</strain>
    </source>
</reference>
<dbReference type="EMBL" id="FILL01000003">
    <property type="protein sequence ID" value="CYX27158.1"/>
    <property type="molecule type" value="Genomic_DNA"/>
</dbReference>
<name>A0A116L7N7_STRSU</name>
<reference evidence="3 5" key="3">
    <citation type="submission" date="2018-12" db="EMBL/GenBank/DDBJ databases">
        <title>Whole-genome sequences of fifteen clinical Streptococcus suis strains isolated from pigs between 2006 and 2018.</title>
        <authorList>
            <person name="Stevens M.J.A."/>
            <person name="Cernela N."/>
            <person name="Spoerry Serrano N."/>
            <person name="Schmitt S."/>
            <person name="Schrenzel J."/>
            <person name="Stephan R."/>
        </authorList>
    </citation>
    <scope>NUCLEOTIDE SEQUENCE [LARGE SCALE GENOMIC DNA]</scope>
    <source>
        <strain evidence="3 5">SS1014</strain>
    </source>
</reference>
<reference evidence="3 5" key="2">
    <citation type="submission" date="2018-11" db="EMBL/GenBank/DDBJ databases">
        <authorList>
            <person name="Stevens M.J."/>
            <person name="Cernela N."/>
            <person name="Spoerry Serrano N."/>
            <person name="Schmitt S."/>
            <person name="Schrenzel J."/>
            <person name="Stephan R."/>
        </authorList>
    </citation>
    <scope>NUCLEOTIDE SEQUENCE [LARGE SCALE GENOMIC DNA]</scope>
    <source>
        <strain evidence="3 5">SS1014</strain>
    </source>
</reference>
<dbReference type="InterPro" id="IPR010133">
    <property type="entry name" value="Bacteriocin_signal_seq"/>
</dbReference>
<dbReference type="EMBL" id="JANFML010000003">
    <property type="protein sequence ID" value="MDG4511680.1"/>
    <property type="molecule type" value="Genomic_DNA"/>
</dbReference>
<evidence type="ECO:0000313" key="2">
    <source>
        <dbReference type="EMBL" id="MDG4511680.1"/>
    </source>
</evidence>
<evidence type="ECO:0000313" key="4">
    <source>
        <dbReference type="Proteomes" id="UP000072353"/>
    </source>
</evidence>
<dbReference type="NCBIfam" id="TIGR01847">
    <property type="entry name" value="bacteriocin_sig"/>
    <property type="match status" value="1"/>
</dbReference>
<evidence type="ECO:0000313" key="6">
    <source>
        <dbReference type="Proteomes" id="UP001152879"/>
    </source>
</evidence>
<proteinExistence type="predicted"/>
<dbReference type="Proteomes" id="UP000273973">
    <property type="component" value="Unassembled WGS sequence"/>
</dbReference>
<dbReference type="AlphaFoldDB" id="A0A116L7N7"/>
<dbReference type="RefSeq" id="WP_105129977.1">
    <property type="nucleotide sequence ID" value="NZ_CEGO01000075.1"/>
</dbReference>
<dbReference type="Proteomes" id="UP001152879">
    <property type="component" value="Unassembled WGS sequence"/>
</dbReference>
<evidence type="ECO:0000313" key="5">
    <source>
        <dbReference type="Proteomes" id="UP000273973"/>
    </source>
</evidence>
<evidence type="ECO:0000313" key="1">
    <source>
        <dbReference type="EMBL" id="CYX27158.1"/>
    </source>
</evidence>
<comment type="caution">
    <text evidence="2">The sequence shown here is derived from an EMBL/GenBank/DDBJ whole genome shotgun (WGS) entry which is preliminary data.</text>
</comment>
<accession>A0A116L7N7</accession>
<evidence type="ECO:0000313" key="3">
    <source>
        <dbReference type="EMBL" id="RRR43697.1"/>
    </source>
</evidence>
<gene>
    <name evidence="3" type="ORF">EJA00_09885</name>
    <name evidence="1" type="ORF">ERS132521_00411</name>
    <name evidence="2" type="ORF">NOL15_02180</name>
</gene>
<protein>
    <submittedName>
        <fullName evidence="2">Bacteriocin</fullName>
    </submittedName>
</protein>
<dbReference type="EMBL" id="RSDG01000091">
    <property type="protein sequence ID" value="RRR43697.1"/>
    <property type="molecule type" value="Genomic_DNA"/>
</dbReference>
<dbReference type="Proteomes" id="UP000072353">
    <property type="component" value="Unassembled WGS sequence"/>
</dbReference>